<comment type="caution">
    <text evidence="2">The sequence shown here is derived from an EMBL/GenBank/DDBJ whole genome shotgun (WGS) entry which is preliminary data.</text>
</comment>
<feature type="non-terminal residue" evidence="2">
    <location>
        <position position="1"/>
    </location>
</feature>
<accession>A0A9W6ZD31</accession>
<evidence type="ECO:0000313" key="2">
    <source>
        <dbReference type="EMBL" id="GMH49991.1"/>
    </source>
</evidence>
<keyword evidence="3" id="KW-1185">Reference proteome</keyword>
<gene>
    <name evidence="2" type="ORF">TrRE_jg10523</name>
</gene>
<dbReference type="AlphaFoldDB" id="A0A9W6ZD31"/>
<protein>
    <submittedName>
        <fullName evidence="2">Uncharacterized protein</fullName>
    </submittedName>
</protein>
<dbReference type="Proteomes" id="UP001165082">
    <property type="component" value="Unassembled WGS sequence"/>
</dbReference>
<feature type="region of interest" description="Disordered" evidence="1">
    <location>
        <begin position="295"/>
        <end position="399"/>
    </location>
</feature>
<sequence length="399" mass="45786">GLRKNNNTQKSWLAILVTCKAATHWNLKLAKAREERHRHAQLNAITAISIFALHKIRRKRKKKSADTIIGFLKFLQRDGQIKQIAKKLKWILLKLQKLLHERIVCNRAQVELISRKYERVMKWYLPECEKKRQELERLARKQKFSSPKNGKKKIVEVPDPKIPLEPEFKTKSIGNWVIRNRQNHVLKLMAFEEYEVWPVLTDMVREKALFGNPLEARKFCKALRRKGTMLNWIRENGGESYIESPPVYKRIPTDDHIIKEIYEVARGRSARKTHQMKQLQEIQLALQQELGLDNLDLQQPPKNKEDAKDTSVDSDRSRSANARSSGRSARSSSTPRKGGGATGRRRRSTSSKGSKSVGESLSVSAQGSIASAESEGSSRSRRTTRATKKKVRLLDASVK</sequence>
<feature type="compositionally biased region" description="Low complexity" evidence="1">
    <location>
        <begin position="319"/>
        <end position="333"/>
    </location>
</feature>
<name>A0A9W6ZD31_9STRA</name>
<feature type="compositionally biased region" description="Basic residues" evidence="1">
    <location>
        <begin position="379"/>
        <end position="391"/>
    </location>
</feature>
<dbReference type="OrthoDB" id="196410at2759"/>
<proteinExistence type="predicted"/>
<evidence type="ECO:0000256" key="1">
    <source>
        <dbReference type="SAM" id="MobiDB-lite"/>
    </source>
</evidence>
<dbReference type="EMBL" id="BRXZ01005781">
    <property type="protein sequence ID" value="GMH49991.1"/>
    <property type="molecule type" value="Genomic_DNA"/>
</dbReference>
<evidence type="ECO:0000313" key="3">
    <source>
        <dbReference type="Proteomes" id="UP001165082"/>
    </source>
</evidence>
<reference evidence="2" key="1">
    <citation type="submission" date="2022-07" db="EMBL/GenBank/DDBJ databases">
        <title>Genome analysis of Parmales, a sister group of diatoms, reveals the evolutionary specialization of diatoms from phago-mixotrophs to photoautotrophs.</title>
        <authorList>
            <person name="Ban H."/>
            <person name="Sato S."/>
            <person name="Yoshikawa S."/>
            <person name="Kazumasa Y."/>
            <person name="Nakamura Y."/>
            <person name="Ichinomiya M."/>
            <person name="Saitoh K."/>
            <person name="Sato N."/>
            <person name="Blanc-Mathieu R."/>
            <person name="Endo H."/>
            <person name="Kuwata A."/>
            <person name="Ogata H."/>
        </authorList>
    </citation>
    <scope>NUCLEOTIDE SEQUENCE</scope>
</reference>
<organism evidence="2 3">
    <name type="scientific">Triparma retinervis</name>
    <dbReference type="NCBI Taxonomy" id="2557542"/>
    <lineage>
        <taxon>Eukaryota</taxon>
        <taxon>Sar</taxon>
        <taxon>Stramenopiles</taxon>
        <taxon>Ochrophyta</taxon>
        <taxon>Bolidophyceae</taxon>
        <taxon>Parmales</taxon>
        <taxon>Triparmaceae</taxon>
        <taxon>Triparma</taxon>
    </lineage>
</organism>
<feature type="compositionally biased region" description="Basic and acidic residues" evidence="1">
    <location>
        <begin position="302"/>
        <end position="318"/>
    </location>
</feature>
<feature type="compositionally biased region" description="Low complexity" evidence="1">
    <location>
        <begin position="364"/>
        <end position="377"/>
    </location>
</feature>